<feature type="compositionally biased region" description="Low complexity" evidence="6">
    <location>
        <begin position="735"/>
        <end position="744"/>
    </location>
</feature>
<feature type="region of interest" description="Disordered" evidence="6">
    <location>
        <begin position="664"/>
        <end position="794"/>
    </location>
</feature>
<keyword evidence="9" id="KW-1185">Reference proteome</keyword>
<protein>
    <recommendedName>
        <fullName evidence="7">Zn(2)-C6 fungal-type domain-containing protein</fullName>
    </recommendedName>
</protein>
<dbReference type="OrthoDB" id="5600212at2759"/>
<sequence>MEPSNSSNSPESDYFNNLSRPAPPSQPRRPSQDDVPKPKRIACVLCRKRKLKCDGGKPSCATCTRLQHDCNYDEVRRKSGPKRGYVKTLEARLARLEAEVSEGKGDEGTQEARREDGVNGMAPVAESRRETRGELPSTLNASATIPANGLGEGPLDTSPDEPFPWEMIGLGLDEPLPPQEAMDELTQAYFDKIHPSAPMIHRPRFMAAMNLAPHMRPPICLRYAMWANAAAVSDRYENLAEHFYHRCRKYLQQDEMKGHGEGMITLAHAQTWVLMAFYEFKMMFFPRAWMSAGRACRMVQMMGLHRLDGSGLDVKQCLPPPRDWTEREERRRTFWMSFCTDRYSSIGTGWPMTIEEKDIMTILPVSEDEYQLSKPRKTMTLAEALDPSGAPNLSSFGGVILMATLFGRNLTHLHRPGPDDKDDDLNGDFWKRHRAMENVLLNTALALPDQLRLPYGLSDPNIIFLNMNIHTSAICLHQAAIFKADRNRLPARVSAESKVRCITAAAEIASIMRTISHLDLSAMNPFISFCLYVAARVFVQYLKSRPKDGNVLTSLRFLLAAMHAIKRKNPLTESFLVQLDVDLESAGLEDSASLRASMPKQSKAPDKTPGCVQSHLAMEELACGGRPTYGDTGLAVYNQPDAERVPKIAIVPRHVDPFTYSPQELNPHFADFQPVSTQGRYDLPNREQRTPGSMHTINDSAANTNTYGSPPNFNGDMDTSPDGSGGENQSPGSLQHTSSHTSQTGYSPSTQDPKPTQQQYQQQTNGNSQMPQRPTYSQFPTTQRPYDPLDFSQMPIDYSNFPSNSNSTVFSLPTSNTAYTMPATWNSSSSTGFTPGPSTGFTPNAGGMGDIPVLSEAEWSAMLEQPYEWETTGFVAGEGNMLDHTATAGRR</sequence>
<dbReference type="PROSITE" id="PS00463">
    <property type="entry name" value="ZN2_CY6_FUNGAL_1"/>
    <property type="match status" value="1"/>
</dbReference>
<keyword evidence="2" id="KW-0479">Metal-binding</keyword>
<dbReference type="Gene3D" id="4.10.240.10">
    <property type="entry name" value="Zn(2)-C6 fungal-type DNA-binding domain"/>
    <property type="match status" value="1"/>
</dbReference>
<dbReference type="InterPro" id="IPR007219">
    <property type="entry name" value="XnlR_reg_dom"/>
</dbReference>
<gene>
    <name evidence="8" type="ORF">B0A48_08106</name>
</gene>
<feature type="compositionally biased region" description="Low complexity" evidence="6">
    <location>
        <begin position="1"/>
        <end position="12"/>
    </location>
</feature>
<feature type="compositionally biased region" description="Polar residues" evidence="6">
    <location>
        <begin position="690"/>
        <end position="712"/>
    </location>
</feature>
<dbReference type="Pfam" id="PF04082">
    <property type="entry name" value="Fungal_trans"/>
    <property type="match status" value="1"/>
</dbReference>
<dbReference type="STRING" id="1507870.A0A1V8T104"/>
<proteinExistence type="predicted"/>
<dbReference type="GO" id="GO:0000981">
    <property type="term" value="F:DNA-binding transcription factor activity, RNA polymerase II-specific"/>
    <property type="evidence" value="ECO:0007669"/>
    <property type="project" value="InterPro"/>
</dbReference>
<reference evidence="9" key="1">
    <citation type="submission" date="2017-03" db="EMBL/GenBank/DDBJ databases">
        <title>Genomes of endolithic fungi from Antarctica.</title>
        <authorList>
            <person name="Coleine C."/>
            <person name="Masonjones S."/>
            <person name="Stajich J.E."/>
        </authorList>
    </citation>
    <scope>NUCLEOTIDE SEQUENCE [LARGE SCALE GENOMIC DNA]</scope>
    <source>
        <strain evidence="9">CCFEE 5527</strain>
    </source>
</reference>
<dbReference type="SUPFAM" id="SSF57701">
    <property type="entry name" value="Zn2/Cys6 DNA-binding domain"/>
    <property type="match status" value="1"/>
</dbReference>
<evidence type="ECO:0000259" key="7">
    <source>
        <dbReference type="PROSITE" id="PS50048"/>
    </source>
</evidence>
<dbReference type="EMBL" id="NAJO01000020">
    <property type="protein sequence ID" value="OQO05086.1"/>
    <property type="molecule type" value="Genomic_DNA"/>
</dbReference>
<dbReference type="InParanoid" id="A0A1V8T104"/>
<dbReference type="InterPro" id="IPR050815">
    <property type="entry name" value="TF_fung"/>
</dbReference>
<dbReference type="GO" id="GO:0005634">
    <property type="term" value="C:nucleus"/>
    <property type="evidence" value="ECO:0007669"/>
    <property type="project" value="UniProtKB-SubCell"/>
</dbReference>
<dbReference type="CDD" id="cd00067">
    <property type="entry name" value="GAL4"/>
    <property type="match status" value="1"/>
</dbReference>
<comment type="subcellular location">
    <subcellularLocation>
        <location evidence="1">Nucleus</location>
    </subcellularLocation>
</comment>
<dbReference type="AlphaFoldDB" id="A0A1V8T104"/>
<feature type="compositionally biased region" description="Polar residues" evidence="6">
    <location>
        <begin position="764"/>
        <end position="784"/>
    </location>
</feature>
<keyword evidence="4" id="KW-0804">Transcription</keyword>
<dbReference type="SMART" id="SM00066">
    <property type="entry name" value="GAL4"/>
    <property type="match status" value="1"/>
</dbReference>
<dbReference type="GO" id="GO:0008270">
    <property type="term" value="F:zinc ion binding"/>
    <property type="evidence" value="ECO:0007669"/>
    <property type="project" value="InterPro"/>
</dbReference>
<evidence type="ECO:0000313" key="8">
    <source>
        <dbReference type="EMBL" id="OQO05086.1"/>
    </source>
</evidence>
<name>A0A1V8T104_9PEZI</name>
<dbReference type="InterPro" id="IPR036864">
    <property type="entry name" value="Zn2-C6_fun-type_DNA-bd_sf"/>
</dbReference>
<feature type="domain" description="Zn(2)-C6 fungal-type" evidence="7">
    <location>
        <begin position="42"/>
        <end position="72"/>
    </location>
</feature>
<dbReference type="GO" id="GO:0003677">
    <property type="term" value="F:DNA binding"/>
    <property type="evidence" value="ECO:0007669"/>
    <property type="project" value="InterPro"/>
</dbReference>
<dbReference type="PANTHER" id="PTHR47338:SF10">
    <property type="entry name" value="TRANSCRIPTION FACTOR DOMAIN-CONTAINING PROTEIN-RELATED"/>
    <property type="match status" value="1"/>
</dbReference>
<feature type="compositionally biased region" description="Polar residues" evidence="6">
    <location>
        <begin position="745"/>
        <end position="756"/>
    </location>
</feature>
<evidence type="ECO:0000256" key="5">
    <source>
        <dbReference type="ARBA" id="ARBA00023242"/>
    </source>
</evidence>
<dbReference type="InterPro" id="IPR001138">
    <property type="entry name" value="Zn2Cys6_DnaBD"/>
</dbReference>
<dbReference type="PANTHER" id="PTHR47338">
    <property type="entry name" value="ZN(II)2CYS6 TRANSCRIPTION FACTOR (EUROFUNG)-RELATED"/>
    <property type="match status" value="1"/>
</dbReference>
<keyword evidence="5" id="KW-0539">Nucleus</keyword>
<dbReference type="SMART" id="SM00906">
    <property type="entry name" value="Fungal_trans"/>
    <property type="match status" value="1"/>
</dbReference>
<dbReference type="PROSITE" id="PS50048">
    <property type="entry name" value="ZN2_CY6_FUNGAL_2"/>
    <property type="match status" value="1"/>
</dbReference>
<dbReference type="Proteomes" id="UP000192596">
    <property type="component" value="Unassembled WGS sequence"/>
</dbReference>
<organism evidence="8 9">
    <name type="scientific">Cryoendolithus antarcticus</name>
    <dbReference type="NCBI Taxonomy" id="1507870"/>
    <lineage>
        <taxon>Eukaryota</taxon>
        <taxon>Fungi</taxon>
        <taxon>Dikarya</taxon>
        <taxon>Ascomycota</taxon>
        <taxon>Pezizomycotina</taxon>
        <taxon>Dothideomycetes</taxon>
        <taxon>Dothideomycetidae</taxon>
        <taxon>Cladosporiales</taxon>
        <taxon>Cladosporiaceae</taxon>
        <taxon>Cryoendolithus</taxon>
    </lineage>
</organism>
<accession>A0A1V8T104</accession>
<evidence type="ECO:0000313" key="9">
    <source>
        <dbReference type="Proteomes" id="UP000192596"/>
    </source>
</evidence>
<evidence type="ECO:0000256" key="2">
    <source>
        <dbReference type="ARBA" id="ARBA00022723"/>
    </source>
</evidence>
<evidence type="ECO:0000256" key="4">
    <source>
        <dbReference type="ARBA" id="ARBA00023163"/>
    </source>
</evidence>
<keyword evidence="3" id="KW-0805">Transcription regulation</keyword>
<dbReference type="GO" id="GO:0006351">
    <property type="term" value="P:DNA-templated transcription"/>
    <property type="evidence" value="ECO:0007669"/>
    <property type="project" value="InterPro"/>
</dbReference>
<dbReference type="CDD" id="cd12148">
    <property type="entry name" value="fungal_TF_MHR"/>
    <property type="match status" value="1"/>
</dbReference>
<comment type="caution">
    <text evidence="8">The sequence shown here is derived from an EMBL/GenBank/DDBJ whole genome shotgun (WGS) entry which is preliminary data.</text>
</comment>
<dbReference type="Pfam" id="PF00172">
    <property type="entry name" value="Zn_clus"/>
    <property type="match status" value="1"/>
</dbReference>
<feature type="region of interest" description="Disordered" evidence="6">
    <location>
        <begin position="1"/>
        <end position="38"/>
    </location>
</feature>
<evidence type="ECO:0000256" key="6">
    <source>
        <dbReference type="SAM" id="MobiDB-lite"/>
    </source>
</evidence>
<evidence type="ECO:0000256" key="3">
    <source>
        <dbReference type="ARBA" id="ARBA00023015"/>
    </source>
</evidence>
<evidence type="ECO:0000256" key="1">
    <source>
        <dbReference type="ARBA" id="ARBA00004123"/>
    </source>
</evidence>